<evidence type="ECO:0000313" key="2">
    <source>
        <dbReference type="Ensembl" id="ENSAZOP00000008797.1"/>
    </source>
</evidence>
<dbReference type="Gene3D" id="3.20.20.80">
    <property type="entry name" value="Glycosidases"/>
    <property type="match status" value="1"/>
</dbReference>
<dbReference type="SUPFAM" id="SSF51445">
    <property type="entry name" value="(Trans)glycosidases"/>
    <property type="match status" value="1"/>
</dbReference>
<dbReference type="GO" id="GO:0031012">
    <property type="term" value="C:extracellular matrix"/>
    <property type="evidence" value="ECO:0007669"/>
    <property type="project" value="TreeGrafter"/>
</dbReference>
<proteinExistence type="inferred from homology"/>
<dbReference type="InterPro" id="IPR017853">
    <property type="entry name" value="GH"/>
</dbReference>
<sequence length="457" mass="50567">RRNLCCAPSPGRSGPVLALMAPGLALMATFSLPSQAGDRRALPVEKSPGVKGRTLILLDVNTKSPVRIISENFLSLQLDPSIIHDGWLDFLSSRRLVTLARGLAPAFLRFAGKRTDFLQFHNVKNPAKSRGGPGPDYYLKNYEDDIVRSDIALDKQKGCKIAQHPDIMLELQREKAAQMHLVLLKEQFSNTYSNLTLTARSLDKLYNFADCSGLHLIFALNALRRNPNNSWNSSNALSLLKYSASKKYNISWELGNEPNNYRTLIGRSVNGSQLGKDYIQLRSLLQLIRTYSRANLYGPNIGRPRKNVIALLEGRTCSSASQQLPGQLSQLCTRGLGMWVSAFTKVPGGIWGELQTERGASAYVDSWTLRSSHLAASSPCAFPICVEGEPVAPFSDAQALCSFLAQTSPTEQGTMRGTEPLSQRYFSSLLTLILTGLHKLFSQLWHRDSNPFHQQSS</sequence>
<organism evidence="2 3">
    <name type="scientific">Anas zonorhyncha</name>
    <name type="common">Eastern spot-billed duck</name>
    <dbReference type="NCBI Taxonomy" id="75864"/>
    <lineage>
        <taxon>Eukaryota</taxon>
        <taxon>Metazoa</taxon>
        <taxon>Chordata</taxon>
        <taxon>Craniata</taxon>
        <taxon>Vertebrata</taxon>
        <taxon>Euteleostomi</taxon>
        <taxon>Archelosauria</taxon>
        <taxon>Archosauria</taxon>
        <taxon>Dinosauria</taxon>
        <taxon>Saurischia</taxon>
        <taxon>Theropoda</taxon>
        <taxon>Coelurosauria</taxon>
        <taxon>Aves</taxon>
        <taxon>Neognathae</taxon>
        <taxon>Galloanserae</taxon>
        <taxon>Anseriformes</taxon>
        <taxon>Anatidae</taxon>
        <taxon>Anatinae</taxon>
        <taxon>Anas</taxon>
    </lineage>
</organism>
<dbReference type="GO" id="GO:0030198">
    <property type="term" value="P:extracellular matrix organization"/>
    <property type="evidence" value="ECO:0007669"/>
    <property type="project" value="TreeGrafter"/>
</dbReference>
<evidence type="ECO:0000256" key="1">
    <source>
        <dbReference type="ARBA" id="ARBA00009800"/>
    </source>
</evidence>
<evidence type="ECO:0000313" key="3">
    <source>
        <dbReference type="Proteomes" id="UP000694549"/>
    </source>
</evidence>
<dbReference type="PANTHER" id="PTHR46145">
    <property type="entry name" value="HEPARANASE"/>
    <property type="match status" value="1"/>
</dbReference>
<name>A0A8B9UIZ4_9AVES</name>
<dbReference type="InterPro" id="IPR005199">
    <property type="entry name" value="Glyco_hydro_79"/>
</dbReference>
<dbReference type="Proteomes" id="UP000694549">
    <property type="component" value="Unplaced"/>
</dbReference>
<reference evidence="2" key="1">
    <citation type="submission" date="2025-08" db="UniProtKB">
        <authorList>
            <consortium name="Ensembl"/>
        </authorList>
    </citation>
    <scope>IDENTIFICATION</scope>
</reference>
<dbReference type="PANTHER" id="PTHR46145:SF1">
    <property type="entry name" value="INACTIVE HEPARANASE-2"/>
    <property type="match status" value="1"/>
</dbReference>
<dbReference type="Ensembl" id="ENSAZOT00000009387.1">
    <property type="protein sequence ID" value="ENSAZOP00000008797.1"/>
    <property type="gene ID" value="ENSAZOG00000005564.1"/>
</dbReference>
<dbReference type="AlphaFoldDB" id="A0A8B9UIZ4"/>
<accession>A0A8B9UIZ4</accession>
<dbReference type="GO" id="GO:0005615">
    <property type="term" value="C:extracellular space"/>
    <property type="evidence" value="ECO:0007669"/>
    <property type="project" value="TreeGrafter"/>
</dbReference>
<protein>
    <submittedName>
        <fullName evidence="2">Heparanase 2 (inactive)</fullName>
    </submittedName>
</protein>
<dbReference type="Pfam" id="PF03662">
    <property type="entry name" value="Glyco_hydro_79n"/>
    <property type="match status" value="1"/>
</dbReference>
<dbReference type="GO" id="GO:0016020">
    <property type="term" value="C:membrane"/>
    <property type="evidence" value="ECO:0007669"/>
    <property type="project" value="InterPro"/>
</dbReference>
<reference evidence="2" key="2">
    <citation type="submission" date="2025-09" db="UniProtKB">
        <authorList>
            <consortium name="Ensembl"/>
        </authorList>
    </citation>
    <scope>IDENTIFICATION</scope>
</reference>
<keyword evidence="3" id="KW-1185">Reference proteome</keyword>
<comment type="similarity">
    <text evidence="1">Belongs to the glycosyl hydrolase 79 family.</text>
</comment>
<dbReference type="GO" id="GO:0016798">
    <property type="term" value="F:hydrolase activity, acting on glycosyl bonds"/>
    <property type="evidence" value="ECO:0007669"/>
    <property type="project" value="InterPro"/>
</dbReference>